<accession>A0A5P2DAL6</accession>
<gene>
    <name evidence="1" type="ORF">DEJ50_28845</name>
</gene>
<dbReference type="InterPro" id="IPR027961">
    <property type="entry name" value="DUF4442"/>
</dbReference>
<dbReference type="Pfam" id="PF14539">
    <property type="entry name" value="DUF4442"/>
    <property type="match status" value="1"/>
</dbReference>
<dbReference type="Gene3D" id="3.10.129.10">
    <property type="entry name" value="Hotdog Thioesterase"/>
    <property type="match status" value="1"/>
</dbReference>
<proteinExistence type="predicted"/>
<sequence>MSAEQKNMGELLAATVPMVRTLNLECVETTPERAVFRLPDQPEYHNHIQGPHAGAMFTLAESASGAIVLAAFQEQLGRAVPLAVSASIGYKKVAKGPVTATATLGRPAAEVIAELDAGGRPEFPVAITIQRDSDEAVTGEMTVVWTLRPNS</sequence>
<evidence type="ECO:0000313" key="1">
    <source>
        <dbReference type="EMBL" id="QES51247.1"/>
    </source>
</evidence>
<dbReference type="AlphaFoldDB" id="A0A5P2DAL6"/>
<dbReference type="RefSeq" id="WP_150210992.1">
    <property type="nucleotide sequence ID" value="NZ_CP029190.1"/>
</dbReference>
<dbReference type="OrthoDB" id="196313at2"/>
<protein>
    <submittedName>
        <fullName evidence="1">DUF4442 domain-containing protein</fullName>
    </submittedName>
</protein>
<organism evidence="1 2">
    <name type="scientific">Streptomyces venezuelae</name>
    <dbReference type="NCBI Taxonomy" id="54571"/>
    <lineage>
        <taxon>Bacteria</taxon>
        <taxon>Bacillati</taxon>
        <taxon>Actinomycetota</taxon>
        <taxon>Actinomycetes</taxon>
        <taxon>Kitasatosporales</taxon>
        <taxon>Streptomycetaceae</taxon>
        <taxon>Streptomyces</taxon>
    </lineage>
</organism>
<dbReference type="EMBL" id="CP029190">
    <property type="protein sequence ID" value="QES51247.1"/>
    <property type="molecule type" value="Genomic_DNA"/>
</dbReference>
<name>A0A5P2DAL6_STRVZ</name>
<evidence type="ECO:0000313" key="2">
    <source>
        <dbReference type="Proteomes" id="UP000325211"/>
    </source>
</evidence>
<dbReference type="SUPFAM" id="SSF54637">
    <property type="entry name" value="Thioesterase/thiol ester dehydrase-isomerase"/>
    <property type="match status" value="1"/>
</dbReference>
<dbReference type="InterPro" id="IPR029069">
    <property type="entry name" value="HotDog_dom_sf"/>
</dbReference>
<reference evidence="1 2" key="1">
    <citation type="submission" date="2018-05" db="EMBL/GenBank/DDBJ databases">
        <title>Streptomyces venezuelae.</title>
        <authorList>
            <person name="Kim W."/>
            <person name="Lee N."/>
            <person name="Cho B.-K."/>
        </authorList>
    </citation>
    <scope>NUCLEOTIDE SEQUENCE [LARGE SCALE GENOMIC DNA]</scope>
    <source>
        <strain evidence="1 2">ATCC 21782</strain>
    </source>
</reference>
<dbReference type="CDD" id="cd03443">
    <property type="entry name" value="PaaI_thioesterase"/>
    <property type="match status" value="1"/>
</dbReference>
<dbReference type="Proteomes" id="UP000325211">
    <property type="component" value="Chromosome"/>
</dbReference>